<accession>A0A0V0QCV2</accession>
<organism evidence="2 3">
    <name type="scientific">Pseudocohnilembus persalinus</name>
    <name type="common">Ciliate</name>
    <dbReference type="NCBI Taxonomy" id="266149"/>
    <lineage>
        <taxon>Eukaryota</taxon>
        <taxon>Sar</taxon>
        <taxon>Alveolata</taxon>
        <taxon>Ciliophora</taxon>
        <taxon>Intramacronucleata</taxon>
        <taxon>Oligohymenophorea</taxon>
        <taxon>Scuticociliatia</taxon>
        <taxon>Philasterida</taxon>
        <taxon>Pseudocohnilembidae</taxon>
        <taxon>Pseudocohnilembus</taxon>
    </lineage>
</organism>
<dbReference type="AlphaFoldDB" id="A0A0V0QCV2"/>
<dbReference type="InParanoid" id="A0A0V0QCV2"/>
<evidence type="ECO:0000313" key="2">
    <source>
        <dbReference type="EMBL" id="KRW99892.1"/>
    </source>
</evidence>
<comment type="caution">
    <text evidence="2">The sequence shown here is derived from an EMBL/GenBank/DDBJ whole genome shotgun (WGS) entry which is preliminary data.</text>
</comment>
<sequence length="304" mass="36329">MDKLLQNQEKTNMIFKDQRAIVRKLKDFQNNKDQEILNEIIEISLQNQQNIQDLQVDQYDTEAEIKQILKENHSKKGLQEIEKLKQIHNKEVFELKEHICKQKNDSQNEIINLDKQWQKKYQEQQDLQKKKKEQYQDLQKKVLALSKLVATKKDGDQQVKSIMQPNQQFINEAKNLDHTSALEQKQKLLQKHQNQLSNLKQTQNQEIQKRKAILENAQANQINLLLQQQKEEVNQIDLILADKKEQVDIMFIKQEIKSLENIKNIDKNSNQSRCRVYQLSHQRIEKPYRVEPQFIEQFNLSLRS</sequence>
<dbReference type="EMBL" id="LDAU01000202">
    <property type="protein sequence ID" value="KRW99892.1"/>
    <property type="molecule type" value="Genomic_DNA"/>
</dbReference>
<keyword evidence="3" id="KW-1185">Reference proteome</keyword>
<gene>
    <name evidence="2" type="ORF">PPERSA_12568</name>
</gene>
<dbReference type="Proteomes" id="UP000054937">
    <property type="component" value="Unassembled WGS sequence"/>
</dbReference>
<name>A0A0V0QCV2_PSEPJ</name>
<proteinExistence type="predicted"/>
<evidence type="ECO:0000256" key="1">
    <source>
        <dbReference type="SAM" id="Coils"/>
    </source>
</evidence>
<reference evidence="2 3" key="1">
    <citation type="journal article" date="2015" name="Sci. Rep.">
        <title>Genome of the facultative scuticociliatosis pathogen Pseudocohnilembus persalinus provides insight into its virulence through horizontal gene transfer.</title>
        <authorList>
            <person name="Xiong J."/>
            <person name="Wang G."/>
            <person name="Cheng J."/>
            <person name="Tian M."/>
            <person name="Pan X."/>
            <person name="Warren A."/>
            <person name="Jiang C."/>
            <person name="Yuan D."/>
            <person name="Miao W."/>
        </authorList>
    </citation>
    <scope>NUCLEOTIDE SEQUENCE [LARGE SCALE GENOMIC DNA]</scope>
    <source>
        <strain evidence="2">36N120E</strain>
    </source>
</reference>
<evidence type="ECO:0000313" key="3">
    <source>
        <dbReference type="Proteomes" id="UP000054937"/>
    </source>
</evidence>
<feature type="coiled-coil region" evidence="1">
    <location>
        <begin position="182"/>
        <end position="246"/>
    </location>
</feature>
<keyword evidence="1" id="KW-0175">Coiled coil</keyword>
<protein>
    <submittedName>
        <fullName evidence="2">Uncharacterized protein</fullName>
    </submittedName>
</protein>